<dbReference type="AlphaFoldDB" id="A0AAN8B4T8"/>
<organism evidence="2 3">
    <name type="scientific">Champsocephalus esox</name>
    <name type="common">pike icefish</name>
    <dbReference type="NCBI Taxonomy" id="159716"/>
    <lineage>
        <taxon>Eukaryota</taxon>
        <taxon>Metazoa</taxon>
        <taxon>Chordata</taxon>
        <taxon>Craniata</taxon>
        <taxon>Vertebrata</taxon>
        <taxon>Euteleostomi</taxon>
        <taxon>Actinopterygii</taxon>
        <taxon>Neopterygii</taxon>
        <taxon>Teleostei</taxon>
        <taxon>Neoteleostei</taxon>
        <taxon>Acanthomorphata</taxon>
        <taxon>Eupercaria</taxon>
        <taxon>Perciformes</taxon>
        <taxon>Notothenioidei</taxon>
        <taxon>Channichthyidae</taxon>
        <taxon>Champsocephalus</taxon>
    </lineage>
</organism>
<evidence type="ECO:0000313" key="3">
    <source>
        <dbReference type="Proteomes" id="UP001335648"/>
    </source>
</evidence>
<feature type="compositionally biased region" description="Basic and acidic residues" evidence="1">
    <location>
        <begin position="11"/>
        <end position="34"/>
    </location>
</feature>
<evidence type="ECO:0000256" key="1">
    <source>
        <dbReference type="SAM" id="MobiDB-lite"/>
    </source>
</evidence>
<name>A0AAN8B4T8_9TELE</name>
<feature type="region of interest" description="Disordered" evidence="1">
    <location>
        <begin position="1"/>
        <end position="74"/>
    </location>
</feature>
<accession>A0AAN8B4T8</accession>
<reference evidence="2 3" key="1">
    <citation type="journal article" date="2023" name="Mol. Biol. Evol.">
        <title>Genomics of Secondarily Temperate Adaptation in the Only Non-Antarctic Icefish.</title>
        <authorList>
            <person name="Rivera-Colon A.G."/>
            <person name="Rayamajhi N."/>
            <person name="Minhas B.F."/>
            <person name="Madrigal G."/>
            <person name="Bilyk K.T."/>
            <person name="Yoon V."/>
            <person name="Hune M."/>
            <person name="Gregory S."/>
            <person name="Cheng C.H.C."/>
            <person name="Catchen J.M."/>
        </authorList>
    </citation>
    <scope>NUCLEOTIDE SEQUENCE [LARGE SCALE GENOMIC DNA]</scope>
    <source>
        <strain evidence="2">JC2023a</strain>
    </source>
</reference>
<comment type="caution">
    <text evidence="2">The sequence shown here is derived from an EMBL/GenBank/DDBJ whole genome shotgun (WGS) entry which is preliminary data.</text>
</comment>
<feature type="compositionally biased region" description="Polar residues" evidence="1">
    <location>
        <begin position="64"/>
        <end position="74"/>
    </location>
</feature>
<dbReference type="Proteomes" id="UP001335648">
    <property type="component" value="Unassembled WGS sequence"/>
</dbReference>
<sequence>MRAGKASPMLRSDEVRAAPMRRRNESGRSGDFRPLKRKPRAGPGRRYEAAASMEAELTPFDSVSPANCENTHCV</sequence>
<proteinExistence type="predicted"/>
<protein>
    <submittedName>
        <fullName evidence="2">Uncharacterized protein</fullName>
    </submittedName>
</protein>
<evidence type="ECO:0000313" key="2">
    <source>
        <dbReference type="EMBL" id="KAK5878561.1"/>
    </source>
</evidence>
<dbReference type="EMBL" id="JAULUE010002065">
    <property type="protein sequence ID" value="KAK5878561.1"/>
    <property type="molecule type" value="Genomic_DNA"/>
</dbReference>
<gene>
    <name evidence="2" type="ORF">CesoFtcFv8_023959</name>
</gene>
<keyword evidence="3" id="KW-1185">Reference proteome</keyword>